<dbReference type="WBParaSite" id="nRc.2.0.1.t17857-RA">
    <property type="protein sequence ID" value="nRc.2.0.1.t17857-RA"/>
    <property type="gene ID" value="nRc.2.0.1.g17857"/>
</dbReference>
<evidence type="ECO:0000256" key="1">
    <source>
        <dbReference type="ARBA" id="ARBA00022833"/>
    </source>
</evidence>
<dbReference type="GO" id="GO:0003735">
    <property type="term" value="F:structural constituent of ribosome"/>
    <property type="evidence" value="ECO:0007669"/>
    <property type="project" value="InterPro"/>
</dbReference>
<sequence>MWMPKLERKSVKFRLIKLGLPLMRDAFVAGVAFKKLNVLKPRNQVFFRRNLHSKISSSPNRVCFGQHGLIRKYSLFLCRRCFREYAPDIGFKKTLVSIIVRHDENTKTSDSSEF</sequence>
<dbReference type="GO" id="GO:0002181">
    <property type="term" value="P:cytoplasmic translation"/>
    <property type="evidence" value="ECO:0007669"/>
    <property type="project" value="TreeGrafter"/>
</dbReference>
<keyword evidence="2" id="KW-1185">Reference proteome</keyword>
<reference evidence="3" key="1">
    <citation type="submission" date="2022-11" db="UniProtKB">
        <authorList>
            <consortium name="WormBaseParasite"/>
        </authorList>
    </citation>
    <scope>IDENTIFICATION</scope>
</reference>
<dbReference type="PROSITE" id="PS00527">
    <property type="entry name" value="RIBOSOMAL_S14"/>
    <property type="match status" value="1"/>
</dbReference>
<dbReference type="GO" id="GO:0022627">
    <property type="term" value="C:cytosolic small ribosomal subunit"/>
    <property type="evidence" value="ECO:0007669"/>
    <property type="project" value="TreeGrafter"/>
</dbReference>
<dbReference type="Proteomes" id="UP000887565">
    <property type="component" value="Unplaced"/>
</dbReference>
<organism evidence="2 3">
    <name type="scientific">Romanomermis culicivorax</name>
    <name type="common">Nematode worm</name>
    <dbReference type="NCBI Taxonomy" id="13658"/>
    <lineage>
        <taxon>Eukaryota</taxon>
        <taxon>Metazoa</taxon>
        <taxon>Ecdysozoa</taxon>
        <taxon>Nematoda</taxon>
        <taxon>Enoplea</taxon>
        <taxon>Dorylaimia</taxon>
        <taxon>Mermithida</taxon>
        <taxon>Mermithoidea</taxon>
        <taxon>Mermithidae</taxon>
        <taxon>Romanomermis</taxon>
    </lineage>
</organism>
<evidence type="ECO:0000313" key="2">
    <source>
        <dbReference type="Proteomes" id="UP000887565"/>
    </source>
</evidence>
<dbReference type="PANTHER" id="PTHR12010">
    <property type="entry name" value="40S RIBOSOMAL PROTEIN S29"/>
    <property type="match status" value="1"/>
</dbReference>
<dbReference type="InterPro" id="IPR039744">
    <property type="entry name" value="RIbosomal_uS14_euk_arc"/>
</dbReference>
<dbReference type="InterPro" id="IPR043140">
    <property type="entry name" value="Ribosomal_uS14_sf"/>
</dbReference>
<name>A0A915IVK7_ROMCU</name>
<dbReference type="Gene3D" id="4.10.830.10">
    <property type="entry name" value="30s Ribosomal Protein S14, Chain N"/>
    <property type="match status" value="1"/>
</dbReference>
<dbReference type="GO" id="GO:0008270">
    <property type="term" value="F:zinc ion binding"/>
    <property type="evidence" value="ECO:0007669"/>
    <property type="project" value="InterPro"/>
</dbReference>
<proteinExistence type="predicted"/>
<dbReference type="AlphaFoldDB" id="A0A915IVK7"/>
<accession>A0A915IVK7</accession>
<evidence type="ECO:0000313" key="3">
    <source>
        <dbReference type="WBParaSite" id="nRc.2.0.1.t17857-RA"/>
    </source>
</evidence>
<dbReference type="PANTHER" id="PTHR12010:SF2">
    <property type="entry name" value="40S RIBOSOMAL PROTEIN S29"/>
    <property type="match status" value="1"/>
</dbReference>
<keyword evidence="1" id="KW-0862">Zinc</keyword>
<protein>
    <submittedName>
        <fullName evidence="3">Small ribosomal subunit protein uS14</fullName>
    </submittedName>
</protein>
<dbReference type="InterPro" id="IPR018271">
    <property type="entry name" value="Ribosomal_uS14_CS"/>
</dbReference>